<sequence length="136" mass="14485">MIEASREMRRSIISSHVISSANMQPGIPSKNARSVVNCSNKTDLPALDGATMTVVWAFGMPRATARSARDRIGRNLSGLDLAENCGRMRSMVSLAHSAVEDSGAESTRRPCIHADASSGSPPPRMRALRASACMSV</sequence>
<evidence type="ECO:0000256" key="1">
    <source>
        <dbReference type="SAM" id="MobiDB-lite"/>
    </source>
</evidence>
<reference evidence="2" key="2">
    <citation type="submission" date="2015-03" db="EMBL/GenBank/DDBJ databases">
        <authorList>
            <person name="Chow C.-E.T."/>
            <person name="Winget D.M."/>
            <person name="White R.A.III."/>
            <person name="Hallam S.J."/>
            <person name="Suttle C.A."/>
        </authorList>
    </citation>
    <scope>NUCLEOTIDE SEQUENCE</scope>
    <source>
        <strain evidence="2">Oxic1_6</strain>
    </source>
</reference>
<accession>A0A0F7L8X4</accession>
<protein>
    <submittedName>
        <fullName evidence="2">Uncharacterized protein</fullName>
    </submittedName>
</protein>
<dbReference type="EMBL" id="KR029601">
    <property type="protein sequence ID" value="AKH48038.1"/>
    <property type="molecule type" value="Genomic_DNA"/>
</dbReference>
<proteinExistence type="predicted"/>
<feature type="region of interest" description="Disordered" evidence="1">
    <location>
        <begin position="98"/>
        <end position="124"/>
    </location>
</feature>
<evidence type="ECO:0000313" key="2">
    <source>
        <dbReference type="EMBL" id="AKH48038.1"/>
    </source>
</evidence>
<name>A0A0F7L8X4_9VIRU</name>
<reference evidence="2" key="1">
    <citation type="journal article" date="2015" name="Front. Microbiol.">
        <title>Combining genomic sequencing methods to explore viral diversity and reveal potential virus-host interactions.</title>
        <authorList>
            <person name="Chow C.E."/>
            <person name="Winget D.M."/>
            <person name="White R.A.III."/>
            <person name="Hallam S.J."/>
            <person name="Suttle C.A."/>
        </authorList>
    </citation>
    <scope>NUCLEOTIDE SEQUENCE</scope>
    <source>
        <strain evidence="2">Oxic1_6</strain>
    </source>
</reference>
<organism evidence="2">
    <name type="scientific">uncultured marine virus</name>
    <dbReference type="NCBI Taxonomy" id="186617"/>
    <lineage>
        <taxon>Viruses</taxon>
        <taxon>environmental samples</taxon>
    </lineage>
</organism>